<keyword evidence="2" id="KW-0732">Signal</keyword>
<sequence>MKVATLIFLGHLALVYTLPLDSGKHAVASTVNFKTPEFSSASASASARSARAAITKSSSEVGPDGKIKSASLAARTGDEAPAGVPFGGPVNGPAVVEPDHPSGPVVVDHPEGSSPPPTGPIYSVYPVNPPAPEGVSSPVPVPEPTHVAPSLPNPHPTHKGGSVSVQKVNAKANMDHGTAVATASNRKRNTNIQQSAASAKVAIAKTQNNSPVDGLSFQKSDALGEKLAVATSENSGRDLKRDVSKNVQGVQAHGFKAIASAAETKGAALNLQNVSAEGGDFAVAKATSGGSSAPVLPPPQEK</sequence>
<evidence type="ECO:0000313" key="4">
    <source>
        <dbReference type="Proteomes" id="UP000198287"/>
    </source>
</evidence>
<evidence type="ECO:0000256" key="2">
    <source>
        <dbReference type="SAM" id="SignalP"/>
    </source>
</evidence>
<name>A0A226ELB2_FOLCA</name>
<gene>
    <name evidence="3" type="ORF">Fcan01_08314</name>
</gene>
<feature type="signal peptide" evidence="2">
    <location>
        <begin position="1"/>
        <end position="17"/>
    </location>
</feature>
<reference evidence="3 4" key="1">
    <citation type="submission" date="2015-12" db="EMBL/GenBank/DDBJ databases">
        <title>The genome of Folsomia candida.</title>
        <authorList>
            <person name="Faddeeva A."/>
            <person name="Derks M.F."/>
            <person name="Anvar Y."/>
            <person name="Smit S."/>
            <person name="Van Straalen N."/>
            <person name="Roelofs D."/>
        </authorList>
    </citation>
    <scope>NUCLEOTIDE SEQUENCE [LARGE SCALE GENOMIC DNA]</scope>
    <source>
        <strain evidence="3 4">VU population</strain>
        <tissue evidence="3">Whole body</tissue>
    </source>
</reference>
<dbReference type="Proteomes" id="UP000198287">
    <property type="component" value="Unassembled WGS sequence"/>
</dbReference>
<dbReference type="EMBL" id="LNIX01000003">
    <property type="protein sequence ID" value="OXA58422.1"/>
    <property type="molecule type" value="Genomic_DNA"/>
</dbReference>
<protein>
    <submittedName>
        <fullName evidence="3">Uncharacterized protein</fullName>
    </submittedName>
</protein>
<comment type="caution">
    <text evidence="3">The sequence shown here is derived from an EMBL/GenBank/DDBJ whole genome shotgun (WGS) entry which is preliminary data.</text>
</comment>
<evidence type="ECO:0000313" key="3">
    <source>
        <dbReference type="EMBL" id="OXA58422.1"/>
    </source>
</evidence>
<accession>A0A226ELB2</accession>
<keyword evidence="4" id="KW-1185">Reference proteome</keyword>
<feature type="chain" id="PRO_5013121654" evidence="2">
    <location>
        <begin position="18"/>
        <end position="302"/>
    </location>
</feature>
<dbReference type="AlphaFoldDB" id="A0A226ELB2"/>
<feature type="region of interest" description="Disordered" evidence="1">
    <location>
        <begin position="78"/>
        <end position="163"/>
    </location>
</feature>
<evidence type="ECO:0000256" key="1">
    <source>
        <dbReference type="SAM" id="MobiDB-lite"/>
    </source>
</evidence>
<organism evidence="3 4">
    <name type="scientific">Folsomia candida</name>
    <name type="common">Springtail</name>
    <dbReference type="NCBI Taxonomy" id="158441"/>
    <lineage>
        <taxon>Eukaryota</taxon>
        <taxon>Metazoa</taxon>
        <taxon>Ecdysozoa</taxon>
        <taxon>Arthropoda</taxon>
        <taxon>Hexapoda</taxon>
        <taxon>Collembola</taxon>
        <taxon>Entomobryomorpha</taxon>
        <taxon>Isotomoidea</taxon>
        <taxon>Isotomidae</taxon>
        <taxon>Proisotominae</taxon>
        <taxon>Folsomia</taxon>
    </lineage>
</organism>
<proteinExistence type="predicted"/>